<reference evidence="4" key="1">
    <citation type="submission" date="2021-07" db="EMBL/GenBank/DDBJ databases">
        <authorList>
            <person name="Catto M.A."/>
            <person name="Jacobson A."/>
            <person name="Kennedy G."/>
            <person name="Labadie P."/>
            <person name="Hunt B.G."/>
            <person name="Srinivasan R."/>
        </authorList>
    </citation>
    <scope>NUCLEOTIDE SEQUENCE</scope>
    <source>
        <strain evidence="4">PL_HMW_Pooled</strain>
        <tissue evidence="4">Head</tissue>
    </source>
</reference>
<evidence type="ECO:0000313" key="5">
    <source>
        <dbReference type="Proteomes" id="UP001219518"/>
    </source>
</evidence>
<dbReference type="PANTHER" id="PTHR15666:SF1">
    <property type="entry name" value="COMM DOMAIN-CONTAINING PROTEIN 5"/>
    <property type="match status" value="1"/>
</dbReference>
<evidence type="ECO:0000256" key="1">
    <source>
        <dbReference type="ARBA" id="ARBA00016556"/>
    </source>
</evidence>
<gene>
    <name evidence="4" type="ORF">KUF71_025100</name>
</gene>
<keyword evidence="5" id="KW-1185">Reference proteome</keyword>
<comment type="caution">
    <text evidence="4">The sequence shown here is derived from an EMBL/GenBank/DDBJ whole genome shotgun (WGS) entry which is preliminary data.</text>
</comment>
<sequence>METLSDDLSVNLVQIAADYLKRPFADVDNPSRIIAVKNASTFGQILPIVEAFVRSPNENSSVTTLSDKLKSLSLSTNCIEKCVDILKVVKSEVHSNKTLHEHHFDAVCDMKWRVDITISSSVLSRVLEPNIIMELTLRNGKKVTFELSVSKFHKLRFTVASLLKEMDLMESKMSAIKV</sequence>
<accession>A0AAE1I159</accession>
<proteinExistence type="inferred from homology"/>
<dbReference type="AlphaFoldDB" id="A0AAE1I159"/>
<evidence type="ECO:0000313" key="4">
    <source>
        <dbReference type="EMBL" id="KAK3931120.1"/>
    </source>
</evidence>
<dbReference type="PANTHER" id="PTHR15666">
    <property type="entry name" value="COMM DOMAIN CONTAINING PROTEIN 5"/>
    <property type="match status" value="1"/>
</dbReference>
<dbReference type="Proteomes" id="UP001219518">
    <property type="component" value="Unassembled WGS sequence"/>
</dbReference>
<dbReference type="PROSITE" id="PS51269">
    <property type="entry name" value="COMM"/>
    <property type="match status" value="1"/>
</dbReference>
<dbReference type="GO" id="GO:0005634">
    <property type="term" value="C:nucleus"/>
    <property type="evidence" value="ECO:0007669"/>
    <property type="project" value="TreeGrafter"/>
</dbReference>
<dbReference type="InterPro" id="IPR017920">
    <property type="entry name" value="COMM"/>
</dbReference>
<evidence type="ECO:0000259" key="3">
    <source>
        <dbReference type="PROSITE" id="PS51269"/>
    </source>
</evidence>
<evidence type="ECO:0000256" key="2">
    <source>
        <dbReference type="ARBA" id="ARBA00093452"/>
    </source>
</evidence>
<organism evidence="4 5">
    <name type="scientific">Frankliniella fusca</name>
    <dbReference type="NCBI Taxonomy" id="407009"/>
    <lineage>
        <taxon>Eukaryota</taxon>
        <taxon>Metazoa</taxon>
        <taxon>Ecdysozoa</taxon>
        <taxon>Arthropoda</taxon>
        <taxon>Hexapoda</taxon>
        <taxon>Insecta</taxon>
        <taxon>Pterygota</taxon>
        <taxon>Neoptera</taxon>
        <taxon>Paraneoptera</taxon>
        <taxon>Thysanoptera</taxon>
        <taxon>Terebrantia</taxon>
        <taxon>Thripoidea</taxon>
        <taxon>Thripidae</taxon>
        <taxon>Frankliniella</taxon>
    </lineage>
</organism>
<feature type="domain" description="COMM" evidence="3">
    <location>
        <begin position="106"/>
        <end position="170"/>
    </location>
</feature>
<reference evidence="4" key="2">
    <citation type="journal article" date="2023" name="BMC Genomics">
        <title>Pest status, molecular evolution, and epigenetic factors derived from the genome assembly of Frankliniella fusca, a thysanopteran phytovirus vector.</title>
        <authorList>
            <person name="Catto M.A."/>
            <person name="Labadie P.E."/>
            <person name="Jacobson A.L."/>
            <person name="Kennedy G.G."/>
            <person name="Srinivasan R."/>
            <person name="Hunt B.G."/>
        </authorList>
    </citation>
    <scope>NUCLEOTIDE SEQUENCE</scope>
    <source>
        <strain evidence="4">PL_HMW_Pooled</strain>
    </source>
</reference>
<dbReference type="Pfam" id="PF07258">
    <property type="entry name" value="COMM_domain"/>
    <property type="match status" value="1"/>
</dbReference>
<name>A0AAE1I159_9NEOP</name>
<comment type="similarity">
    <text evidence="2">Belongs to the COMM domain-containing protein 5 family.</text>
</comment>
<dbReference type="EMBL" id="JAHWGI010001418">
    <property type="protein sequence ID" value="KAK3931120.1"/>
    <property type="molecule type" value="Genomic_DNA"/>
</dbReference>
<protein>
    <recommendedName>
        <fullName evidence="1">COMM domain-containing protein 5</fullName>
    </recommendedName>
</protein>
<dbReference type="InterPro" id="IPR037357">
    <property type="entry name" value="COMMD5"/>
</dbReference>